<accession>A0A4R3MJ54</accession>
<feature type="compositionally biased region" description="Basic residues" evidence="1">
    <location>
        <begin position="15"/>
        <end position="25"/>
    </location>
</feature>
<gene>
    <name evidence="2" type="ORF">EDC22_102129</name>
</gene>
<evidence type="ECO:0000256" key="1">
    <source>
        <dbReference type="SAM" id="MobiDB-lite"/>
    </source>
</evidence>
<name>A0A4R3MJ54_9HYPH</name>
<feature type="compositionally biased region" description="Basic residues" evidence="1">
    <location>
        <begin position="86"/>
        <end position="113"/>
    </location>
</feature>
<evidence type="ECO:0000313" key="2">
    <source>
        <dbReference type="EMBL" id="TCT12444.1"/>
    </source>
</evidence>
<proteinExistence type="predicted"/>
<evidence type="ECO:0000313" key="3">
    <source>
        <dbReference type="Proteomes" id="UP000295678"/>
    </source>
</evidence>
<dbReference type="AlphaFoldDB" id="A0A4R3MJ54"/>
<keyword evidence="3" id="KW-1185">Reference proteome</keyword>
<feature type="region of interest" description="Disordered" evidence="1">
    <location>
        <begin position="83"/>
        <end position="113"/>
    </location>
</feature>
<dbReference type="Proteomes" id="UP000295678">
    <property type="component" value="Unassembled WGS sequence"/>
</dbReference>
<organism evidence="2 3">
    <name type="scientific">Tepidamorphus gemmatus</name>
    <dbReference type="NCBI Taxonomy" id="747076"/>
    <lineage>
        <taxon>Bacteria</taxon>
        <taxon>Pseudomonadati</taxon>
        <taxon>Pseudomonadota</taxon>
        <taxon>Alphaproteobacteria</taxon>
        <taxon>Hyphomicrobiales</taxon>
        <taxon>Tepidamorphaceae</taxon>
        <taxon>Tepidamorphus</taxon>
    </lineage>
</organism>
<evidence type="ECO:0008006" key="4">
    <source>
        <dbReference type="Google" id="ProtNLM"/>
    </source>
</evidence>
<comment type="caution">
    <text evidence="2">The sequence shown here is derived from an EMBL/GenBank/DDBJ whole genome shotgun (WGS) entry which is preliminary data.</text>
</comment>
<dbReference type="EMBL" id="SMAK01000002">
    <property type="protein sequence ID" value="TCT12444.1"/>
    <property type="molecule type" value="Genomic_DNA"/>
</dbReference>
<sequence length="113" mass="13401">MPHSTLYRWQERPERRSRRPKRTRPKTWMPALVEAVESLRLDHPMWGKAKLGPPLRRQGFAVSDATVGRIIAHLIARGRVAPVPTLRRRKGRGPRQWRRKHAQRLPRGLDRRR</sequence>
<feature type="region of interest" description="Disordered" evidence="1">
    <location>
        <begin position="1"/>
        <end position="25"/>
    </location>
</feature>
<protein>
    <recommendedName>
        <fullName evidence="4">Homeodomain-containing protein</fullName>
    </recommendedName>
</protein>
<reference evidence="2 3" key="1">
    <citation type="submission" date="2019-03" db="EMBL/GenBank/DDBJ databases">
        <title>Genomic Encyclopedia of Type Strains, Phase IV (KMG-IV): sequencing the most valuable type-strain genomes for metagenomic binning, comparative biology and taxonomic classification.</title>
        <authorList>
            <person name="Goeker M."/>
        </authorList>
    </citation>
    <scope>NUCLEOTIDE SEQUENCE [LARGE SCALE GENOMIC DNA]</scope>
    <source>
        <strain evidence="2 3">DSM 19345</strain>
    </source>
</reference>